<evidence type="ECO:0000313" key="5">
    <source>
        <dbReference type="Proteomes" id="UP001431209"/>
    </source>
</evidence>
<evidence type="ECO:0000256" key="2">
    <source>
        <dbReference type="ARBA" id="ARBA00022803"/>
    </source>
</evidence>
<dbReference type="SUPFAM" id="SSF48452">
    <property type="entry name" value="TPR-like"/>
    <property type="match status" value="2"/>
</dbReference>
<proteinExistence type="predicted"/>
<dbReference type="PANTHER" id="PTHR45641:SF19">
    <property type="entry name" value="NEPHROCYSTIN-3"/>
    <property type="match status" value="1"/>
</dbReference>
<keyword evidence="2" id="KW-0802">TPR repeat</keyword>
<dbReference type="EMBL" id="JAOPGA020000904">
    <property type="protein sequence ID" value="KAL0482883.1"/>
    <property type="molecule type" value="Genomic_DNA"/>
</dbReference>
<dbReference type="PANTHER" id="PTHR45641">
    <property type="entry name" value="TETRATRICOPEPTIDE REPEAT PROTEIN (AFU_ORTHOLOGUE AFUA_6G03870)"/>
    <property type="match status" value="1"/>
</dbReference>
<dbReference type="Gene3D" id="1.25.40.10">
    <property type="entry name" value="Tetratricopeptide repeat domain"/>
    <property type="match status" value="3"/>
</dbReference>
<evidence type="ECO:0000256" key="1">
    <source>
        <dbReference type="ARBA" id="ARBA00022737"/>
    </source>
</evidence>
<dbReference type="AlphaFoldDB" id="A0AAW2YZJ0"/>
<dbReference type="Proteomes" id="UP001431209">
    <property type="component" value="Unassembled WGS sequence"/>
</dbReference>
<evidence type="ECO:0000313" key="4">
    <source>
        <dbReference type="EMBL" id="KAL0482883.1"/>
    </source>
</evidence>
<dbReference type="Pfam" id="PF13424">
    <property type="entry name" value="TPR_12"/>
    <property type="match status" value="1"/>
</dbReference>
<keyword evidence="5" id="KW-1185">Reference proteome</keyword>
<evidence type="ECO:0000256" key="3">
    <source>
        <dbReference type="SAM" id="MobiDB-lite"/>
    </source>
</evidence>
<accession>A0AAW2YZJ0</accession>
<dbReference type="SMART" id="SM00028">
    <property type="entry name" value="TPR"/>
    <property type="match status" value="6"/>
</dbReference>
<feature type="region of interest" description="Disordered" evidence="3">
    <location>
        <begin position="563"/>
        <end position="604"/>
    </location>
</feature>
<comment type="caution">
    <text evidence="4">The sequence shown here is derived from an EMBL/GenBank/DDBJ whole genome shotgun (WGS) entry which is preliminary data.</text>
</comment>
<keyword evidence="1" id="KW-0677">Repeat</keyword>
<name>A0AAW2YZJ0_9EUKA</name>
<dbReference type="InterPro" id="IPR011990">
    <property type="entry name" value="TPR-like_helical_dom_sf"/>
</dbReference>
<organism evidence="4 5">
    <name type="scientific">Acrasis kona</name>
    <dbReference type="NCBI Taxonomy" id="1008807"/>
    <lineage>
        <taxon>Eukaryota</taxon>
        <taxon>Discoba</taxon>
        <taxon>Heterolobosea</taxon>
        <taxon>Tetramitia</taxon>
        <taxon>Eutetramitia</taxon>
        <taxon>Acrasidae</taxon>
        <taxon>Acrasis</taxon>
    </lineage>
</organism>
<protein>
    <submittedName>
        <fullName evidence="4">Uncharacterized protein</fullName>
    </submittedName>
</protein>
<dbReference type="InterPro" id="IPR019734">
    <property type="entry name" value="TPR_rpt"/>
</dbReference>
<sequence length="604" mass="69351">MLTRLFKNTPRFVRPYSIAFSSINKQRVRAFSVSRVKNYDPITEMAMEAEKFKPKDHEEIESNLEQLEKDLDHVDAHKANDAFDKLLESYKSLYMFREALDLLKRRGLSFKKDVFGSQSKEFAQVYSEVAKVSKILGMWREALVNQQSCIELKSQVYGFDEAEFNQVQRRDLAKDYDHLGVINNRIGNKDGAKDNFEKAISLFEFGEQENIPIEHVETLYHLSSMFYTKRQFEESYKLLDKASQLYNRVSTNVPTEKVADVMSEVYLSMANSSMYLEAHTQESEPLYMKAVTILENAFGPKHERVGRLYYSLGVLKSSRGDPDAAEKYTNQALSILEAGEEGSNYHERKLEMGKCFLTLGTLYRESNPEKAIDFFKKSLELHSSVAAGPQSSTYDFNDVSTKLGNINGLDVAHAFNVLGSLYLNIETPSYNLEESFKYLNKALVVSQTISQGDGPPGDNIVAASTLMNMGLYFQRKENFDEAHNHFKSSYDCYSNIYPNDFHPDLGPLCYQWSRNYLALGKVLEAKRSCELSRDIVLGTSPTAFHPLLDANFELLREIQPKIDKSKMTEDDLEEENRKDKDSDVRERMVKMKRKVEEMEKKGEL</sequence>
<gene>
    <name evidence="4" type="ORF">AKO1_014159</name>
</gene>
<reference evidence="4 5" key="1">
    <citation type="submission" date="2024-03" db="EMBL/GenBank/DDBJ databases">
        <title>The Acrasis kona genome and developmental transcriptomes reveal deep origins of eukaryotic multicellular pathways.</title>
        <authorList>
            <person name="Sheikh S."/>
            <person name="Fu C.-J."/>
            <person name="Brown M.W."/>
            <person name="Baldauf S.L."/>
        </authorList>
    </citation>
    <scope>NUCLEOTIDE SEQUENCE [LARGE SCALE GENOMIC DNA]</scope>
    <source>
        <strain evidence="4 5">ATCC MYA-3509</strain>
    </source>
</reference>